<dbReference type="AlphaFoldDB" id="A0A9P6N637"/>
<comment type="caution">
    <text evidence="1">The sequence shown here is derived from an EMBL/GenBank/DDBJ whole genome shotgun (WGS) entry which is preliminary data.</text>
</comment>
<name>A0A9P6N637_9BASI</name>
<feature type="non-terminal residue" evidence="1">
    <location>
        <position position="52"/>
    </location>
</feature>
<sequence length="52" mass="5655">MLPNCNASTSKTLINQAKNISHPYFQAQAQPTTSSPQKSISVHQFFSTSSSL</sequence>
<organism evidence="1 2">
    <name type="scientific">Cronartium quercuum f. sp. fusiforme G11</name>
    <dbReference type="NCBI Taxonomy" id="708437"/>
    <lineage>
        <taxon>Eukaryota</taxon>
        <taxon>Fungi</taxon>
        <taxon>Dikarya</taxon>
        <taxon>Basidiomycota</taxon>
        <taxon>Pucciniomycotina</taxon>
        <taxon>Pucciniomycetes</taxon>
        <taxon>Pucciniales</taxon>
        <taxon>Coleosporiaceae</taxon>
        <taxon>Cronartium</taxon>
    </lineage>
</organism>
<dbReference type="Proteomes" id="UP000886653">
    <property type="component" value="Unassembled WGS sequence"/>
</dbReference>
<evidence type="ECO:0000313" key="2">
    <source>
        <dbReference type="Proteomes" id="UP000886653"/>
    </source>
</evidence>
<keyword evidence="2" id="KW-1185">Reference proteome</keyword>
<gene>
    <name evidence="1" type="ORF">CROQUDRAFT_666119</name>
</gene>
<protein>
    <submittedName>
        <fullName evidence="1">Uncharacterized protein</fullName>
    </submittedName>
</protein>
<reference evidence="1" key="1">
    <citation type="submission" date="2013-11" db="EMBL/GenBank/DDBJ databases">
        <title>Genome sequence of the fusiform rust pathogen reveals effectors for host alternation and coevolution with pine.</title>
        <authorList>
            <consortium name="DOE Joint Genome Institute"/>
            <person name="Smith K."/>
            <person name="Pendleton A."/>
            <person name="Kubisiak T."/>
            <person name="Anderson C."/>
            <person name="Salamov A."/>
            <person name="Aerts A."/>
            <person name="Riley R."/>
            <person name="Clum A."/>
            <person name="Lindquist E."/>
            <person name="Ence D."/>
            <person name="Campbell M."/>
            <person name="Kronenberg Z."/>
            <person name="Feau N."/>
            <person name="Dhillon B."/>
            <person name="Hamelin R."/>
            <person name="Burleigh J."/>
            <person name="Smith J."/>
            <person name="Yandell M."/>
            <person name="Nelson C."/>
            <person name="Grigoriev I."/>
            <person name="Davis J."/>
        </authorList>
    </citation>
    <scope>NUCLEOTIDE SEQUENCE</scope>
    <source>
        <strain evidence="1">G11</strain>
    </source>
</reference>
<dbReference type="EMBL" id="MU167534">
    <property type="protein sequence ID" value="KAG0139708.1"/>
    <property type="molecule type" value="Genomic_DNA"/>
</dbReference>
<accession>A0A9P6N637</accession>
<evidence type="ECO:0000313" key="1">
    <source>
        <dbReference type="EMBL" id="KAG0139708.1"/>
    </source>
</evidence>
<proteinExistence type="predicted"/>